<dbReference type="RefSeq" id="WP_085822553.1">
    <property type="nucleotide sequence ID" value="NZ_FWFP01000005.1"/>
</dbReference>
<dbReference type="SUPFAM" id="SSF100950">
    <property type="entry name" value="NagB/RpiA/CoA transferase-like"/>
    <property type="match status" value="1"/>
</dbReference>
<gene>
    <name evidence="5" type="primary">glpR_3</name>
    <name evidence="5" type="ORF">RUM8411_02036</name>
</gene>
<dbReference type="InterPro" id="IPR050313">
    <property type="entry name" value="Carb_Metab_HTH_regulators"/>
</dbReference>
<dbReference type="PROSITE" id="PS00894">
    <property type="entry name" value="HTH_DEOR_1"/>
    <property type="match status" value="1"/>
</dbReference>
<reference evidence="6" key="1">
    <citation type="submission" date="2017-03" db="EMBL/GenBank/DDBJ databases">
        <authorList>
            <person name="Rodrigo-Torres L."/>
            <person name="Arahal R.D."/>
            <person name="Lucena T."/>
        </authorList>
    </citation>
    <scope>NUCLEOTIDE SEQUENCE [LARGE SCALE GENOMIC DNA]</scope>
    <source>
        <strain evidence="6">CECT 8411</strain>
    </source>
</reference>
<feature type="domain" description="HTH deoR-type" evidence="4">
    <location>
        <begin position="3"/>
        <end position="58"/>
    </location>
</feature>
<name>A0A1X6Z8E3_9RHOB</name>
<proteinExistence type="predicted"/>
<dbReference type="OrthoDB" id="9816363at2"/>
<protein>
    <submittedName>
        <fullName evidence="5">Glycerol-3-phosphate regulon repressor</fullName>
    </submittedName>
</protein>
<keyword evidence="6" id="KW-1185">Reference proteome</keyword>
<dbReference type="GO" id="GO:0003700">
    <property type="term" value="F:DNA-binding transcription factor activity"/>
    <property type="evidence" value="ECO:0007669"/>
    <property type="project" value="InterPro"/>
</dbReference>
<evidence type="ECO:0000313" key="5">
    <source>
        <dbReference type="EMBL" id="SLN44291.1"/>
    </source>
</evidence>
<dbReference type="InterPro" id="IPR037171">
    <property type="entry name" value="NagB/RpiA_transferase-like"/>
</dbReference>
<dbReference type="Gene3D" id="1.10.10.10">
    <property type="entry name" value="Winged helix-like DNA-binding domain superfamily/Winged helix DNA-binding domain"/>
    <property type="match status" value="1"/>
</dbReference>
<dbReference type="EMBL" id="FWFP01000005">
    <property type="protein sequence ID" value="SLN44291.1"/>
    <property type="molecule type" value="Genomic_DNA"/>
</dbReference>
<evidence type="ECO:0000259" key="4">
    <source>
        <dbReference type="PROSITE" id="PS51000"/>
    </source>
</evidence>
<dbReference type="PANTHER" id="PTHR30363">
    <property type="entry name" value="HTH-TYPE TRANSCRIPTIONAL REGULATOR SRLR-RELATED"/>
    <property type="match status" value="1"/>
</dbReference>
<evidence type="ECO:0000313" key="6">
    <source>
        <dbReference type="Proteomes" id="UP000193778"/>
    </source>
</evidence>
<dbReference type="InterPro" id="IPR036390">
    <property type="entry name" value="WH_DNA-bd_sf"/>
</dbReference>
<dbReference type="InterPro" id="IPR018356">
    <property type="entry name" value="Tscrpt_reg_HTH_DeoR_CS"/>
</dbReference>
<dbReference type="Proteomes" id="UP000193778">
    <property type="component" value="Unassembled WGS sequence"/>
</dbReference>
<dbReference type="InterPro" id="IPR014036">
    <property type="entry name" value="DeoR-like_C"/>
</dbReference>
<dbReference type="Gene3D" id="3.30.750.70">
    <property type="entry name" value="4-hydroxybutyrate coenzyme like domains"/>
    <property type="match status" value="1"/>
</dbReference>
<sequence length="251" mass="27140">MLPSQRHAIILDEVSRQPAVSIRSLTERLGVSRETVRKDIELLAQEKKLNQVRGGATNIRTKEPPMASRSLTNPKGKERIGSYVARMIPDGASVIIDNGSTTRAAAQALAHSHQNLTVFTNDLTIASILTPAATEITILGGRLDISENCTMGLDTLDHLRRYHAEFSLVGVGGLTAQALFTDFSLEAANLRHLMMQQAHRSLVLADRSKFGVVGQVAMKPLPTSASLVVDEMPPKEIMAALTSAEIEVGQV</sequence>
<organism evidence="5 6">
    <name type="scientific">Ruegeria meonggei</name>
    <dbReference type="NCBI Taxonomy" id="1446476"/>
    <lineage>
        <taxon>Bacteria</taxon>
        <taxon>Pseudomonadati</taxon>
        <taxon>Pseudomonadota</taxon>
        <taxon>Alphaproteobacteria</taxon>
        <taxon>Rhodobacterales</taxon>
        <taxon>Roseobacteraceae</taxon>
        <taxon>Ruegeria</taxon>
    </lineage>
</organism>
<dbReference type="Pfam" id="PF08220">
    <property type="entry name" value="HTH_DeoR"/>
    <property type="match status" value="1"/>
</dbReference>
<accession>A0A1X6Z8E3</accession>
<keyword evidence="1" id="KW-0805">Transcription regulation</keyword>
<dbReference type="InterPro" id="IPR036388">
    <property type="entry name" value="WH-like_DNA-bd_sf"/>
</dbReference>
<dbReference type="AlphaFoldDB" id="A0A1X6Z8E3"/>
<evidence type="ECO:0000256" key="2">
    <source>
        <dbReference type="ARBA" id="ARBA00023125"/>
    </source>
</evidence>
<keyword evidence="3" id="KW-0804">Transcription</keyword>
<dbReference type="SUPFAM" id="SSF46785">
    <property type="entry name" value="Winged helix' DNA-binding domain"/>
    <property type="match status" value="1"/>
</dbReference>
<dbReference type="GO" id="GO:0003677">
    <property type="term" value="F:DNA binding"/>
    <property type="evidence" value="ECO:0007669"/>
    <property type="project" value="UniProtKB-KW"/>
</dbReference>
<dbReference type="InterPro" id="IPR001034">
    <property type="entry name" value="DeoR_HTH"/>
</dbReference>
<dbReference type="PANTHER" id="PTHR30363:SF44">
    <property type="entry name" value="AGA OPERON TRANSCRIPTIONAL REPRESSOR-RELATED"/>
    <property type="match status" value="1"/>
</dbReference>
<evidence type="ECO:0000256" key="1">
    <source>
        <dbReference type="ARBA" id="ARBA00023015"/>
    </source>
</evidence>
<dbReference type="Pfam" id="PF00455">
    <property type="entry name" value="DeoRC"/>
    <property type="match status" value="1"/>
</dbReference>
<dbReference type="PROSITE" id="PS51000">
    <property type="entry name" value="HTH_DEOR_2"/>
    <property type="match status" value="1"/>
</dbReference>
<evidence type="ECO:0000256" key="3">
    <source>
        <dbReference type="ARBA" id="ARBA00023163"/>
    </source>
</evidence>
<dbReference type="SMART" id="SM00420">
    <property type="entry name" value="HTH_DEOR"/>
    <property type="match status" value="1"/>
</dbReference>
<keyword evidence="2" id="KW-0238">DNA-binding</keyword>
<dbReference type="SMART" id="SM01134">
    <property type="entry name" value="DeoRC"/>
    <property type="match status" value="1"/>
</dbReference>